<reference evidence="2 3" key="1">
    <citation type="submission" date="2023-03" db="EMBL/GenBank/DDBJ databases">
        <title>High recombination rates correlate with genetic variation in Cardiocondyla obscurior ants.</title>
        <authorList>
            <person name="Errbii M."/>
        </authorList>
    </citation>
    <scope>NUCLEOTIDE SEQUENCE [LARGE SCALE GENOMIC DNA]</scope>
    <source>
        <strain evidence="2">Alpha-2009</strain>
        <tissue evidence="2">Whole body</tissue>
    </source>
</reference>
<proteinExistence type="predicted"/>
<dbReference type="PANTHER" id="PTHR48209">
    <property type="entry name" value="AGL056WP"/>
    <property type="match status" value="1"/>
</dbReference>
<dbReference type="AlphaFoldDB" id="A0AAW2H4G2"/>
<protein>
    <submittedName>
        <fullName evidence="2">Uncharacterized protein</fullName>
    </submittedName>
</protein>
<dbReference type="Proteomes" id="UP001430953">
    <property type="component" value="Unassembled WGS sequence"/>
</dbReference>
<gene>
    <name evidence="2" type="ORF">PUN28_001262</name>
</gene>
<keyword evidence="3" id="KW-1185">Reference proteome</keyword>
<feature type="region of interest" description="Disordered" evidence="1">
    <location>
        <begin position="1"/>
        <end position="118"/>
    </location>
</feature>
<feature type="compositionally biased region" description="Polar residues" evidence="1">
    <location>
        <begin position="168"/>
        <end position="181"/>
    </location>
</feature>
<sequence>MICHTYATGGNRTTRDTDTNDDDDDDDDDDNDGDDDDDDEDDDDEDEDEDEDEDDKDDDDDEDEEENDEKDGTRLRGHATSTLCTRMRPARLLPDYSTTYQQKQQEQQKKLRQGQETVSRQTSIGAKFKDVYRFLLTLFRAKKAKPKSSTTTTEKVLRLDWRDLRVQRTASAEPTTTVQPSRQQRRRRNPGALAFPRRCGAVVRSTGVG</sequence>
<evidence type="ECO:0000256" key="1">
    <source>
        <dbReference type="SAM" id="MobiDB-lite"/>
    </source>
</evidence>
<comment type="caution">
    <text evidence="2">The sequence shown here is derived from an EMBL/GenBank/DDBJ whole genome shotgun (WGS) entry which is preliminary data.</text>
</comment>
<evidence type="ECO:0000313" key="2">
    <source>
        <dbReference type="EMBL" id="KAL0134349.1"/>
    </source>
</evidence>
<name>A0AAW2H4G2_9HYME</name>
<feature type="region of interest" description="Disordered" evidence="1">
    <location>
        <begin position="168"/>
        <end position="191"/>
    </location>
</feature>
<feature type="compositionally biased region" description="Acidic residues" evidence="1">
    <location>
        <begin position="19"/>
        <end position="69"/>
    </location>
</feature>
<dbReference type="PANTHER" id="PTHR48209:SF2">
    <property type="entry name" value="FI24008P1"/>
    <property type="match status" value="1"/>
</dbReference>
<organism evidence="2 3">
    <name type="scientific">Cardiocondyla obscurior</name>
    <dbReference type="NCBI Taxonomy" id="286306"/>
    <lineage>
        <taxon>Eukaryota</taxon>
        <taxon>Metazoa</taxon>
        <taxon>Ecdysozoa</taxon>
        <taxon>Arthropoda</taxon>
        <taxon>Hexapoda</taxon>
        <taxon>Insecta</taxon>
        <taxon>Pterygota</taxon>
        <taxon>Neoptera</taxon>
        <taxon>Endopterygota</taxon>
        <taxon>Hymenoptera</taxon>
        <taxon>Apocrita</taxon>
        <taxon>Aculeata</taxon>
        <taxon>Formicoidea</taxon>
        <taxon>Formicidae</taxon>
        <taxon>Myrmicinae</taxon>
        <taxon>Cardiocondyla</taxon>
    </lineage>
</organism>
<accession>A0AAW2H4G2</accession>
<dbReference type="EMBL" id="JADYXP020000001">
    <property type="protein sequence ID" value="KAL0134349.1"/>
    <property type="molecule type" value="Genomic_DNA"/>
</dbReference>
<evidence type="ECO:0000313" key="3">
    <source>
        <dbReference type="Proteomes" id="UP001430953"/>
    </source>
</evidence>